<evidence type="ECO:0000256" key="5">
    <source>
        <dbReference type="ARBA" id="ARBA00022989"/>
    </source>
</evidence>
<dbReference type="PROSITE" id="PS00216">
    <property type="entry name" value="SUGAR_TRANSPORT_1"/>
    <property type="match status" value="1"/>
</dbReference>
<organism evidence="10 11">
    <name type="scientific">Fraxinus pennsylvanica</name>
    <dbReference type="NCBI Taxonomy" id="56036"/>
    <lineage>
        <taxon>Eukaryota</taxon>
        <taxon>Viridiplantae</taxon>
        <taxon>Streptophyta</taxon>
        <taxon>Embryophyta</taxon>
        <taxon>Tracheophyta</taxon>
        <taxon>Spermatophyta</taxon>
        <taxon>Magnoliopsida</taxon>
        <taxon>eudicotyledons</taxon>
        <taxon>Gunneridae</taxon>
        <taxon>Pentapetalae</taxon>
        <taxon>asterids</taxon>
        <taxon>lamiids</taxon>
        <taxon>Lamiales</taxon>
        <taxon>Oleaceae</taxon>
        <taxon>Oleeae</taxon>
        <taxon>Fraxinus</taxon>
    </lineage>
</organism>
<proteinExistence type="inferred from homology"/>
<comment type="subcellular location">
    <subcellularLocation>
        <location evidence="1">Membrane</location>
        <topology evidence="1">Multi-pass membrane protein</topology>
    </subcellularLocation>
</comment>
<keyword evidence="11" id="KW-1185">Reference proteome</keyword>
<dbReference type="Proteomes" id="UP000834106">
    <property type="component" value="Chromosome 9"/>
</dbReference>
<feature type="transmembrane region" description="Helical" evidence="8">
    <location>
        <begin position="90"/>
        <end position="111"/>
    </location>
</feature>
<evidence type="ECO:0000256" key="4">
    <source>
        <dbReference type="ARBA" id="ARBA00022692"/>
    </source>
</evidence>
<keyword evidence="6 8" id="KW-0472">Membrane</keyword>
<dbReference type="PROSITE" id="PS50850">
    <property type="entry name" value="MFS"/>
    <property type="match status" value="1"/>
</dbReference>
<feature type="transmembrane region" description="Helical" evidence="8">
    <location>
        <begin position="117"/>
        <end position="135"/>
    </location>
</feature>
<dbReference type="Gene3D" id="1.20.1250.20">
    <property type="entry name" value="MFS general substrate transporter like domains"/>
    <property type="match status" value="1"/>
</dbReference>
<reference evidence="10" key="1">
    <citation type="submission" date="2023-05" db="EMBL/GenBank/DDBJ databases">
        <authorList>
            <person name="Huff M."/>
        </authorList>
    </citation>
    <scope>NUCLEOTIDE SEQUENCE</scope>
</reference>
<keyword evidence="5 8" id="KW-1133">Transmembrane helix</keyword>
<evidence type="ECO:0000313" key="10">
    <source>
        <dbReference type="EMBL" id="CAI9767776.1"/>
    </source>
</evidence>
<name>A0AAD1ZDE8_9LAMI</name>
<feature type="transmembrane region" description="Helical" evidence="8">
    <location>
        <begin position="6"/>
        <end position="26"/>
    </location>
</feature>
<dbReference type="PANTHER" id="PTHR48023:SF4">
    <property type="entry name" value="D-XYLOSE-PROTON SYMPORTER-LIKE 2"/>
    <property type="match status" value="1"/>
</dbReference>
<dbReference type="SUPFAM" id="SSF103473">
    <property type="entry name" value="MFS general substrate transporter"/>
    <property type="match status" value="1"/>
</dbReference>
<dbReference type="Pfam" id="PF00083">
    <property type="entry name" value="Sugar_tr"/>
    <property type="match status" value="1"/>
</dbReference>
<evidence type="ECO:0000256" key="1">
    <source>
        <dbReference type="ARBA" id="ARBA00004141"/>
    </source>
</evidence>
<sequence>MEFVKYLIILSAVFVAATAFNVGLLYGNDIGATSSATISIQSATLSGISWYNLSSVEVDLVSSGSLYGALIGSVLAFNVADFLGRRRELILTSTFYLIGALVTSLAPNFAVLVIGRFLYGIGIGLSCLCFSVAISQQTT</sequence>
<dbReference type="GO" id="GO:0016020">
    <property type="term" value="C:membrane"/>
    <property type="evidence" value="ECO:0007669"/>
    <property type="project" value="UniProtKB-SubCell"/>
</dbReference>
<evidence type="ECO:0000256" key="2">
    <source>
        <dbReference type="ARBA" id="ARBA00010992"/>
    </source>
</evidence>
<dbReference type="InterPro" id="IPR050820">
    <property type="entry name" value="MFS_Sugar_Transporter"/>
</dbReference>
<comment type="similarity">
    <text evidence="7">Belongs to the major facilitator superfamily. Phosphate:H(+) symporter (TC 2.A.1.9) family.</text>
</comment>
<dbReference type="GO" id="GO:0022857">
    <property type="term" value="F:transmembrane transporter activity"/>
    <property type="evidence" value="ECO:0007669"/>
    <property type="project" value="InterPro"/>
</dbReference>
<comment type="similarity">
    <text evidence="2">Belongs to the major facilitator superfamily. Sugar transporter (TC 2.A.1.1) family.</text>
</comment>
<dbReference type="InterPro" id="IPR005829">
    <property type="entry name" value="Sugar_transporter_CS"/>
</dbReference>
<dbReference type="InterPro" id="IPR020846">
    <property type="entry name" value="MFS_dom"/>
</dbReference>
<dbReference type="EMBL" id="OU503044">
    <property type="protein sequence ID" value="CAI9767776.1"/>
    <property type="molecule type" value="Genomic_DNA"/>
</dbReference>
<dbReference type="GO" id="GO:1904659">
    <property type="term" value="P:D-glucose transmembrane transport"/>
    <property type="evidence" value="ECO:0007669"/>
    <property type="project" value="TreeGrafter"/>
</dbReference>
<dbReference type="PANTHER" id="PTHR48023">
    <property type="entry name" value="D-XYLOSE-PROTON SYMPORTER-LIKE 2"/>
    <property type="match status" value="1"/>
</dbReference>
<evidence type="ECO:0000256" key="7">
    <source>
        <dbReference type="ARBA" id="ARBA00044504"/>
    </source>
</evidence>
<keyword evidence="3" id="KW-0813">Transport</keyword>
<gene>
    <name evidence="10" type="ORF">FPE_LOCUS15206</name>
</gene>
<accession>A0AAD1ZDE8</accession>
<dbReference type="InterPro" id="IPR005828">
    <property type="entry name" value="MFS_sugar_transport-like"/>
</dbReference>
<evidence type="ECO:0000256" key="8">
    <source>
        <dbReference type="SAM" id="Phobius"/>
    </source>
</evidence>
<evidence type="ECO:0000256" key="3">
    <source>
        <dbReference type="ARBA" id="ARBA00022448"/>
    </source>
</evidence>
<evidence type="ECO:0000259" key="9">
    <source>
        <dbReference type="PROSITE" id="PS50850"/>
    </source>
</evidence>
<feature type="transmembrane region" description="Helical" evidence="8">
    <location>
        <begin position="65"/>
        <end position="83"/>
    </location>
</feature>
<dbReference type="InterPro" id="IPR036259">
    <property type="entry name" value="MFS_trans_sf"/>
</dbReference>
<dbReference type="AlphaFoldDB" id="A0AAD1ZDE8"/>
<evidence type="ECO:0000313" key="11">
    <source>
        <dbReference type="Proteomes" id="UP000834106"/>
    </source>
</evidence>
<evidence type="ECO:0000256" key="6">
    <source>
        <dbReference type="ARBA" id="ARBA00023136"/>
    </source>
</evidence>
<protein>
    <recommendedName>
        <fullName evidence="9">Major facilitator superfamily (MFS) profile domain-containing protein</fullName>
    </recommendedName>
</protein>
<keyword evidence="4 8" id="KW-0812">Transmembrane</keyword>
<feature type="domain" description="Major facilitator superfamily (MFS) profile" evidence="9">
    <location>
        <begin position="15"/>
        <end position="139"/>
    </location>
</feature>